<proteinExistence type="inferred from homology"/>
<dbReference type="Gene3D" id="3.40.367.20">
    <property type="match status" value="1"/>
</dbReference>
<protein>
    <submittedName>
        <fullName evidence="4">Glucokinase</fullName>
    </submittedName>
</protein>
<comment type="similarity">
    <text evidence="3">Belongs to the bacterial glucokinase family.</text>
</comment>
<dbReference type="SUPFAM" id="SSF53067">
    <property type="entry name" value="Actin-like ATPase domain"/>
    <property type="match status" value="1"/>
</dbReference>
<evidence type="ECO:0000256" key="3">
    <source>
        <dbReference type="RuleBase" id="RU004046"/>
    </source>
</evidence>
<sequence length="353" mass="37454">MKKRGGTGSILVGDIGGTRTRLSLYDGLGKKLLLEAVLPSREHGTFEEIARSFLASADHPHPSVAVLGVAGPIRDRVATVTNLAWRLDEVKLARSLSLDRVVLVNDLAVAARGCLHLPPDVAVPLGDTRPKPKGNHLAVIAAGTGLGEALIVWDGAKHLVLPTEGGHTDFAARDAVEAEFFAFLSKRFPDHVSYERVLSGDGLGALYDFFVARGGRETKANERRLEEGDRNATIAELGLSGASKPAAKAVDLFASIYGAEAGNLALKQLALGGVFVAGNIARHIVLSRREQFLEGFRQKGRFAGLMAQIPVAVVTDPLVGVRGALAIAKDLVGDGEAPPARPKRVARRKRSSK</sequence>
<dbReference type="Pfam" id="PF02685">
    <property type="entry name" value="Glucokinase"/>
    <property type="match status" value="1"/>
</dbReference>
<dbReference type="CDD" id="cd24008">
    <property type="entry name" value="ASKHA_NBD_GLK"/>
    <property type="match status" value="1"/>
</dbReference>
<dbReference type="Gene3D" id="3.30.420.40">
    <property type="match status" value="1"/>
</dbReference>
<dbReference type="PANTHER" id="PTHR47363:SF1">
    <property type="entry name" value="GLUCOKINASE"/>
    <property type="match status" value="1"/>
</dbReference>
<accession>A0A9X4ATV6</accession>
<dbReference type="GO" id="GO:0005536">
    <property type="term" value="F:D-glucose binding"/>
    <property type="evidence" value="ECO:0007669"/>
    <property type="project" value="InterPro"/>
</dbReference>
<dbReference type="AlphaFoldDB" id="A0A9X4ATV6"/>
<dbReference type="InterPro" id="IPR003836">
    <property type="entry name" value="Glucokinase"/>
</dbReference>
<evidence type="ECO:0000256" key="1">
    <source>
        <dbReference type="ARBA" id="ARBA00022679"/>
    </source>
</evidence>
<keyword evidence="5" id="KW-1185">Reference proteome</keyword>
<dbReference type="Proteomes" id="UP001151081">
    <property type="component" value="Unassembled WGS sequence"/>
</dbReference>
<evidence type="ECO:0000256" key="2">
    <source>
        <dbReference type="ARBA" id="ARBA00022777"/>
    </source>
</evidence>
<name>A0A9X4ATV6_9BACT</name>
<keyword evidence="1" id="KW-0808">Transferase</keyword>
<dbReference type="PANTHER" id="PTHR47363">
    <property type="entry name" value="GLUCOKINASE"/>
    <property type="match status" value="1"/>
</dbReference>
<comment type="caution">
    <text evidence="4">The sequence shown here is derived from an EMBL/GenBank/DDBJ whole genome shotgun (WGS) entry which is preliminary data.</text>
</comment>
<dbReference type="EMBL" id="JAGTJJ010000022">
    <property type="protein sequence ID" value="MDC3984638.1"/>
    <property type="molecule type" value="Genomic_DNA"/>
</dbReference>
<dbReference type="GO" id="GO:0005524">
    <property type="term" value="F:ATP binding"/>
    <property type="evidence" value="ECO:0007669"/>
    <property type="project" value="InterPro"/>
</dbReference>
<dbReference type="GO" id="GO:0006096">
    <property type="term" value="P:glycolytic process"/>
    <property type="evidence" value="ECO:0007669"/>
    <property type="project" value="InterPro"/>
</dbReference>
<dbReference type="GO" id="GO:0004340">
    <property type="term" value="F:glucokinase activity"/>
    <property type="evidence" value="ECO:0007669"/>
    <property type="project" value="InterPro"/>
</dbReference>
<keyword evidence="2" id="KW-0418">Kinase</keyword>
<evidence type="ECO:0000313" key="4">
    <source>
        <dbReference type="EMBL" id="MDC3984638.1"/>
    </source>
</evidence>
<dbReference type="InterPro" id="IPR043129">
    <property type="entry name" value="ATPase_NBD"/>
</dbReference>
<evidence type="ECO:0000313" key="5">
    <source>
        <dbReference type="Proteomes" id="UP001151081"/>
    </source>
</evidence>
<gene>
    <name evidence="4" type="ORF">KEG57_29285</name>
</gene>
<dbReference type="RefSeq" id="WP_272422858.1">
    <property type="nucleotide sequence ID" value="NZ_JAGTJJ010000022.1"/>
</dbReference>
<reference evidence="4 5" key="1">
    <citation type="submission" date="2021-04" db="EMBL/GenBank/DDBJ databases">
        <title>Genome analysis of Polyangium sp.</title>
        <authorList>
            <person name="Li Y."/>
            <person name="Wang J."/>
        </authorList>
    </citation>
    <scope>NUCLEOTIDE SEQUENCE [LARGE SCALE GENOMIC DNA]</scope>
    <source>
        <strain evidence="4 5">SDU14</strain>
    </source>
</reference>
<organism evidence="4 5">
    <name type="scientific">Polyangium jinanense</name>
    <dbReference type="NCBI Taxonomy" id="2829994"/>
    <lineage>
        <taxon>Bacteria</taxon>
        <taxon>Pseudomonadati</taxon>
        <taxon>Myxococcota</taxon>
        <taxon>Polyangia</taxon>
        <taxon>Polyangiales</taxon>
        <taxon>Polyangiaceae</taxon>
        <taxon>Polyangium</taxon>
    </lineage>
</organism>